<keyword evidence="1" id="KW-0812">Transmembrane</keyword>
<evidence type="ECO:0000313" key="2">
    <source>
        <dbReference type="EMBL" id="RPA90737.1"/>
    </source>
</evidence>
<dbReference type="EMBL" id="ML120515">
    <property type="protein sequence ID" value="RPA90737.1"/>
    <property type="molecule type" value="Genomic_DNA"/>
</dbReference>
<gene>
    <name evidence="2" type="ORF">L873DRAFT_1820558</name>
</gene>
<sequence>MPGKQAKKVPPSRLSVTIPYRAVEYRSPDLTEQTSPTPSLPFPSTIESIEIVFLFLLFIFIFPPLP</sequence>
<keyword evidence="1" id="KW-0472">Membrane</keyword>
<dbReference type="AlphaFoldDB" id="A0A3N4J0I0"/>
<keyword evidence="3" id="KW-1185">Reference proteome</keyword>
<name>A0A3N4J0I0_9PEZI</name>
<proteinExistence type="predicted"/>
<feature type="transmembrane region" description="Helical" evidence="1">
    <location>
        <begin position="48"/>
        <end position="65"/>
    </location>
</feature>
<evidence type="ECO:0000313" key="3">
    <source>
        <dbReference type="Proteomes" id="UP000276215"/>
    </source>
</evidence>
<protein>
    <submittedName>
        <fullName evidence="2">Uncharacterized protein</fullName>
    </submittedName>
</protein>
<accession>A0A3N4J0I0</accession>
<organism evidence="2 3">
    <name type="scientific">Choiromyces venosus 120613-1</name>
    <dbReference type="NCBI Taxonomy" id="1336337"/>
    <lineage>
        <taxon>Eukaryota</taxon>
        <taxon>Fungi</taxon>
        <taxon>Dikarya</taxon>
        <taxon>Ascomycota</taxon>
        <taxon>Pezizomycotina</taxon>
        <taxon>Pezizomycetes</taxon>
        <taxon>Pezizales</taxon>
        <taxon>Tuberaceae</taxon>
        <taxon>Choiromyces</taxon>
    </lineage>
</organism>
<reference evidence="2 3" key="1">
    <citation type="journal article" date="2018" name="Nat. Ecol. Evol.">
        <title>Pezizomycetes genomes reveal the molecular basis of ectomycorrhizal truffle lifestyle.</title>
        <authorList>
            <person name="Murat C."/>
            <person name="Payen T."/>
            <person name="Noel B."/>
            <person name="Kuo A."/>
            <person name="Morin E."/>
            <person name="Chen J."/>
            <person name="Kohler A."/>
            <person name="Krizsan K."/>
            <person name="Balestrini R."/>
            <person name="Da Silva C."/>
            <person name="Montanini B."/>
            <person name="Hainaut M."/>
            <person name="Levati E."/>
            <person name="Barry K.W."/>
            <person name="Belfiori B."/>
            <person name="Cichocki N."/>
            <person name="Clum A."/>
            <person name="Dockter R.B."/>
            <person name="Fauchery L."/>
            <person name="Guy J."/>
            <person name="Iotti M."/>
            <person name="Le Tacon F."/>
            <person name="Lindquist E.A."/>
            <person name="Lipzen A."/>
            <person name="Malagnac F."/>
            <person name="Mello A."/>
            <person name="Molinier V."/>
            <person name="Miyauchi S."/>
            <person name="Poulain J."/>
            <person name="Riccioni C."/>
            <person name="Rubini A."/>
            <person name="Sitrit Y."/>
            <person name="Splivallo R."/>
            <person name="Traeger S."/>
            <person name="Wang M."/>
            <person name="Zifcakova L."/>
            <person name="Wipf D."/>
            <person name="Zambonelli A."/>
            <person name="Paolocci F."/>
            <person name="Nowrousian M."/>
            <person name="Ottonello S."/>
            <person name="Baldrian P."/>
            <person name="Spatafora J.W."/>
            <person name="Henrissat B."/>
            <person name="Nagy L.G."/>
            <person name="Aury J.M."/>
            <person name="Wincker P."/>
            <person name="Grigoriev I.V."/>
            <person name="Bonfante P."/>
            <person name="Martin F.M."/>
        </authorList>
    </citation>
    <scope>NUCLEOTIDE SEQUENCE [LARGE SCALE GENOMIC DNA]</scope>
    <source>
        <strain evidence="2 3">120613-1</strain>
    </source>
</reference>
<dbReference type="Proteomes" id="UP000276215">
    <property type="component" value="Unassembled WGS sequence"/>
</dbReference>
<evidence type="ECO:0000256" key="1">
    <source>
        <dbReference type="SAM" id="Phobius"/>
    </source>
</evidence>
<keyword evidence="1" id="KW-1133">Transmembrane helix</keyword>